<dbReference type="Proteomes" id="UP001305647">
    <property type="component" value="Unassembled WGS sequence"/>
</dbReference>
<dbReference type="EMBL" id="MU863626">
    <property type="protein sequence ID" value="KAK4104603.1"/>
    <property type="molecule type" value="Genomic_DNA"/>
</dbReference>
<feature type="region of interest" description="Disordered" evidence="1">
    <location>
        <begin position="1"/>
        <end position="39"/>
    </location>
</feature>
<reference evidence="2" key="1">
    <citation type="journal article" date="2023" name="Mol. Phylogenet. Evol.">
        <title>Genome-scale phylogeny and comparative genomics of the fungal order Sordariales.</title>
        <authorList>
            <person name="Hensen N."/>
            <person name="Bonometti L."/>
            <person name="Westerberg I."/>
            <person name="Brannstrom I.O."/>
            <person name="Guillou S."/>
            <person name="Cros-Aarteil S."/>
            <person name="Calhoun S."/>
            <person name="Haridas S."/>
            <person name="Kuo A."/>
            <person name="Mondo S."/>
            <person name="Pangilinan J."/>
            <person name="Riley R."/>
            <person name="LaButti K."/>
            <person name="Andreopoulos B."/>
            <person name="Lipzen A."/>
            <person name="Chen C."/>
            <person name="Yan M."/>
            <person name="Daum C."/>
            <person name="Ng V."/>
            <person name="Clum A."/>
            <person name="Steindorff A."/>
            <person name="Ohm R.A."/>
            <person name="Martin F."/>
            <person name="Silar P."/>
            <person name="Natvig D.O."/>
            <person name="Lalanne C."/>
            <person name="Gautier V."/>
            <person name="Ament-Velasquez S.L."/>
            <person name="Kruys A."/>
            <person name="Hutchinson M.I."/>
            <person name="Powell A.J."/>
            <person name="Barry K."/>
            <person name="Miller A.N."/>
            <person name="Grigoriev I.V."/>
            <person name="Debuchy R."/>
            <person name="Gladieux P."/>
            <person name="Hiltunen Thoren M."/>
            <person name="Johannesson H."/>
        </authorList>
    </citation>
    <scope>NUCLEOTIDE SEQUENCE</scope>
    <source>
        <strain evidence="2">CBS 757.83</strain>
    </source>
</reference>
<proteinExistence type="predicted"/>
<evidence type="ECO:0000256" key="1">
    <source>
        <dbReference type="SAM" id="MobiDB-lite"/>
    </source>
</evidence>
<organism evidence="2 3">
    <name type="scientific">Parathielavia hyrcaniae</name>
    <dbReference type="NCBI Taxonomy" id="113614"/>
    <lineage>
        <taxon>Eukaryota</taxon>
        <taxon>Fungi</taxon>
        <taxon>Dikarya</taxon>
        <taxon>Ascomycota</taxon>
        <taxon>Pezizomycotina</taxon>
        <taxon>Sordariomycetes</taxon>
        <taxon>Sordariomycetidae</taxon>
        <taxon>Sordariales</taxon>
        <taxon>Chaetomiaceae</taxon>
        <taxon>Parathielavia</taxon>
    </lineage>
</organism>
<evidence type="ECO:0000313" key="3">
    <source>
        <dbReference type="Proteomes" id="UP001305647"/>
    </source>
</evidence>
<accession>A0AAN6Q6Q8</accession>
<dbReference type="AlphaFoldDB" id="A0AAN6Q6Q8"/>
<evidence type="ECO:0000313" key="2">
    <source>
        <dbReference type="EMBL" id="KAK4104603.1"/>
    </source>
</evidence>
<reference evidence="2" key="2">
    <citation type="submission" date="2023-05" db="EMBL/GenBank/DDBJ databases">
        <authorList>
            <consortium name="Lawrence Berkeley National Laboratory"/>
            <person name="Steindorff A."/>
            <person name="Hensen N."/>
            <person name="Bonometti L."/>
            <person name="Westerberg I."/>
            <person name="Brannstrom I.O."/>
            <person name="Guillou S."/>
            <person name="Cros-Aarteil S."/>
            <person name="Calhoun S."/>
            <person name="Haridas S."/>
            <person name="Kuo A."/>
            <person name="Mondo S."/>
            <person name="Pangilinan J."/>
            <person name="Riley R."/>
            <person name="Labutti K."/>
            <person name="Andreopoulos B."/>
            <person name="Lipzen A."/>
            <person name="Chen C."/>
            <person name="Yanf M."/>
            <person name="Daum C."/>
            <person name="Ng V."/>
            <person name="Clum A."/>
            <person name="Ohm R."/>
            <person name="Martin F."/>
            <person name="Silar P."/>
            <person name="Natvig D."/>
            <person name="Lalanne C."/>
            <person name="Gautier V."/>
            <person name="Ament-Velasquez S.L."/>
            <person name="Kruys A."/>
            <person name="Hutchinson M.I."/>
            <person name="Powell A.J."/>
            <person name="Barry K."/>
            <person name="Miller A.N."/>
            <person name="Grigoriev I.V."/>
            <person name="Debuchy R."/>
            <person name="Gladieux P."/>
            <person name="Thoren M.H."/>
            <person name="Johannesson H."/>
        </authorList>
    </citation>
    <scope>NUCLEOTIDE SEQUENCE</scope>
    <source>
        <strain evidence="2">CBS 757.83</strain>
    </source>
</reference>
<name>A0AAN6Q6Q8_9PEZI</name>
<sequence length="190" mass="20370">MDASPHVGGVRVVGAPSRIPPSHQPRFPHPVTGSRSLPQTRYGARIGGATGSADLVRRQMVMAVSTPGASDELETASRLPNLAGETVRNLDGWSSSQQLPNLRGIRAHLSVALSMSPITYTPRGTPARLTLTDSLHAEHDVSSCKYPQPWSGNSILIGRHWALLLPTNAVPPSARQRIPPAAIRMHSHAR</sequence>
<comment type="caution">
    <text evidence="2">The sequence shown here is derived from an EMBL/GenBank/DDBJ whole genome shotgun (WGS) entry which is preliminary data.</text>
</comment>
<protein>
    <submittedName>
        <fullName evidence="2">Uncharacterized protein</fullName>
    </submittedName>
</protein>
<keyword evidence="3" id="KW-1185">Reference proteome</keyword>
<gene>
    <name evidence="2" type="ORF">N658DRAFT_183365</name>
</gene>